<reference evidence="3" key="1">
    <citation type="submission" date="2019-10" db="EMBL/GenBank/DDBJ databases">
        <authorList>
            <person name="Zhang R."/>
            <person name="Pan Y."/>
            <person name="Wang J."/>
            <person name="Ma R."/>
            <person name="Yu S."/>
        </authorList>
    </citation>
    <scope>NUCLEOTIDE SEQUENCE</scope>
    <source>
        <strain evidence="3">LA-IB0</strain>
        <tissue evidence="3">Leaf</tissue>
    </source>
</reference>
<name>A0AAV6XKE5_9LAMI</name>
<evidence type="ECO:0000256" key="2">
    <source>
        <dbReference type="SAM" id="Phobius"/>
    </source>
</evidence>
<dbReference type="Proteomes" id="UP000826271">
    <property type="component" value="Unassembled WGS sequence"/>
</dbReference>
<gene>
    <name evidence="3" type="ORF">BUALT_Bualt05G0114700</name>
</gene>
<evidence type="ECO:0000313" key="4">
    <source>
        <dbReference type="Proteomes" id="UP000826271"/>
    </source>
</evidence>
<dbReference type="PANTHER" id="PTHR33782">
    <property type="entry name" value="OS01G0121600 PROTEIN"/>
    <property type="match status" value="1"/>
</dbReference>
<accession>A0AAV6XKE5</accession>
<feature type="region of interest" description="Disordered" evidence="1">
    <location>
        <begin position="20"/>
        <end position="52"/>
    </location>
</feature>
<protein>
    <submittedName>
        <fullName evidence="3">Uncharacterized protein</fullName>
    </submittedName>
</protein>
<keyword evidence="2" id="KW-0812">Transmembrane</keyword>
<comment type="caution">
    <text evidence="3">The sequence shown here is derived from an EMBL/GenBank/DDBJ whole genome shotgun (WGS) entry which is preliminary data.</text>
</comment>
<dbReference type="AlphaFoldDB" id="A0AAV6XKE5"/>
<feature type="compositionally biased region" description="Basic and acidic residues" evidence="1">
    <location>
        <begin position="29"/>
        <end position="52"/>
    </location>
</feature>
<feature type="transmembrane region" description="Helical" evidence="2">
    <location>
        <begin position="109"/>
        <end position="133"/>
    </location>
</feature>
<organism evidence="3 4">
    <name type="scientific">Buddleja alternifolia</name>
    <dbReference type="NCBI Taxonomy" id="168488"/>
    <lineage>
        <taxon>Eukaryota</taxon>
        <taxon>Viridiplantae</taxon>
        <taxon>Streptophyta</taxon>
        <taxon>Embryophyta</taxon>
        <taxon>Tracheophyta</taxon>
        <taxon>Spermatophyta</taxon>
        <taxon>Magnoliopsida</taxon>
        <taxon>eudicotyledons</taxon>
        <taxon>Gunneridae</taxon>
        <taxon>Pentapetalae</taxon>
        <taxon>asterids</taxon>
        <taxon>lamiids</taxon>
        <taxon>Lamiales</taxon>
        <taxon>Scrophulariaceae</taxon>
        <taxon>Buddlejeae</taxon>
        <taxon>Buddleja</taxon>
    </lineage>
</organism>
<evidence type="ECO:0000313" key="3">
    <source>
        <dbReference type="EMBL" id="KAG8382798.1"/>
    </source>
</evidence>
<keyword evidence="2" id="KW-1133">Transmembrane helix</keyword>
<evidence type="ECO:0000256" key="1">
    <source>
        <dbReference type="SAM" id="MobiDB-lite"/>
    </source>
</evidence>
<sequence length="140" mass="16060">MQTTSLQTLQLPLQFSGNFTSRISKSSPRKRDSYSISARKRDSNNGQDKAKGKLVDENMIVLRIRIQEMKMKEQQNNYVQDYWMDNYESDIFEGVGLLQILLMNSRPSLVLGMVALLMFSLSTSLAVVLCYLLDFVMGIY</sequence>
<proteinExistence type="predicted"/>
<keyword evidence="4" id="KW-1185">Reference proteome</keyword>
<dbReference type="PANTHER" id="PTHR33782:SF5">
    <property type="entry name" value="MEDIATOR OF RNA POLYMERASE II TRANSCRIPTION SUBUNIT"/>
    <property type="match status" value="1"/>
</dbReference>
<dbReference type="EMBL" id="WHWC01000005">
    <property type="protein sequence ID" value="KAG8382798.1"/>
    <property type="molecule type" value="Genomic_DNA"/>
</dbReference>
<keyword evidence="2" id="KW-0472">Membrane</keyword>